<reference evidence="9" key="1">
    <citation type="journal article" date="2020" name="mSystems">
        <title>Genome- and Community-Level Interaction Insights into Carbon Utilization and Element Cycling Functions of Hydrothermarchaeota in Hydrothermal Sediment.</title>
        <authorList>
            <person name="Zhou Z."/>
            <person name="Liu Y."/>
            <person name="Xu W."/>
            <person name="Pan J."/>
            <person name="Luo Z.H."/>
            <person name="Li M."/>
        </authorList>
    </citation>
    <scope>NUCLEOTIDE SEQUENCE [LARGE SCALE GENOMIC DNA]</scope>
    <source>
        <strain evidence="8">SpSt-618</strain>
        <strain evidence="9">SpSt-657</strain>
    </source>
</reference>
<comment type="subunit">
    <text evidence="4">Part of the ribosomal stalk of the 50S ribosomal subunit. Interacts with L10 and the large rRNA to form the base of the stalk. L10 forms an elongated spine to which L12 dimers bind in a sequential fashion forming a multimeric L10(L12)X complex.</text>
</comment>
<evidence type="ECO:0000313" key="9">
    <source>
        <dbReference type="EMBL" id="HGQ18368.1"/>
    </source>
</evidence>
<evidence type="ECO:0000259" key="7">
    <source>
        <dbReference type="Pfam" id="PF03946"/>
    </source>
</evidence>
<dbReference type="InterPro" id="IPR036769">
    <property type="entry name" value="Ribosomal_uL11_C_sf"/>
</dbReference>
<dbReference type="SMART" id="SM00649">
    <property type="entry name" value="RL11"/>
    <property type="match status" value="1"/>
</dbReference>
<evidence type="ECO:0000256" key="5">
    <source>
        <dbReference type="RuleBase" id="RU003978"/>
    </source>
</evidence>
<dbReference type="InterPro" id="IPR020783">
    <property type="entry name" value="Ribosomal_uL11_C"/>
</dbReference>
<keyword evidence="2 4" id="KW-0689">Ribosomal protein</keyword>
<protein>
    <recommendedName>
        <fullName evidence="4">Large ribosomal subunit protein uL11</fullName>
    </recommendedName>
</protein>
<keyword evidence="3 4" id="KW-0687">Ribonucleoprotein</keyword>
<dbReference type="InterPro" id="IPR036796">
    <property type="entry name" value="Ribosomal_uL11_N_sf"/>
</dbReference>
<feature type="domain" description="Large ribosomal subunit protein uL11 C-terminal" evidence="6">
    <location>
        <begin position="72"/>
        <end position="138"/>
    </location>
</feature>
<evidence type="ECO:0000256" key="2">
    <source>
        <dbReference type="ARBA" id="ARBA00022980"/>
    </source>
</evidence>
<evidence type="ECO:0000259" key="6">
    <source>
        <dbReference type="Pfam" id="PF00298"/>
    </source>
</evidence>
<dbReference type="EMBL" id="DTBZ01000099">
    <property type="protein sequence ID" value="HGQ18368.1"/>
    <property type="molecule type" value="Genomic_DNA"/>
</dbReference>
<gene>
    <name evidence="4" type="primary">rpl11</name>
    <name evidence="8" type="ORF">ENT87_07235</name>
    <name evidence="9" type="ORF">ENU30_05280</name>
</gene>
<proteinExistence type="inferred from homology"/>
<dbReference type="EMBL" id="DTAI01000216">
    <property type="protein sequence ID" value="HGN37320.1"/>
    <property type="molecule type" value="Genomic_DNA"/>
</dbReference>
<dbReference type="PANTHER" id="PTHR11661">
    <property type="entry name" value="60S RIBOSOMAL PROTEIN L12"/>
    <property type="match status" value="1"/>
</dbReference>
<accession>A0A7J3JQJ5</accession>
<feature type="domain" description="Large ribosomal subunit protein uL11 N-terminal" evidence="7">
    <location>
        <begin position="7"/>
        <end position="59"/>
    </location>
</feature>
<dbReference type="NCBIfam" id="NF002232">
    <property type="entry name" value="PRK01143.1"/>
    <property type="match status" value="1"/>
</dbReference>
<dbReference type="InterPro" id="IPR000911">
    <property type="entry name" value="Ribosomal_uL11"/>
</dbReference>
<evidence type="ECO:0000256" key="3">
    <source>
        <dbReference type="ARBA" id="ARBA00023274"/>
    </source>
</evidence>
<dbReference type="SUPFAM" id="SSF54747">
    <property type="entry name" value="Ribosomal L11/L12e N-terminal domain"/>
    <property type="match status" value="1"/>
</dbReference>
<evidence type="ECO:0000256" key="1">
    <source>
        <dbReference type="ARBA" id="ARBA00010537"/>
    </source>
</evidence>
<keyword evidence="4" id="KW-0694">RNA-binding</keyword>
<comment type="function">
    <text evidence="4">Forms part of the ribosomal stalk which helps the ribosome interact with GTP-bound translation factors.</text>
</comment>
<dbReference type="Pfam" id="PF00298">
    <property type="entry name" value="Ribosomal_L11"/>
    <property type="match status" value="1"/>
</dbReference>
<dbReference type="AlphaFoldDB" id="A0A7J3JQJ5"/>
<comment type="caution">
    <text evidence="9">The sequence shown here is derived from an EMBL/GenBank/DDBJ whole genome shotgun (WGS) entry which is preliminary data.</text>
</comment>
<dbReference type="Pfam" id="PF03946">
    <property type="entry name" value="Ribosomal_L11_N"/>
    <property type="match status" value="1"/>
</dbReference>
<dbReference type="HAMAP" id="MF_00736">
    <property type="entry name" value="Ribosomal_uL11"/>
    <property type="match status" value="1"/>
</dbReference>
<sequence length="172" mass="18644">MARIKVVKVQVEGGKASSAPPLGPALSDAGLNVDEVINRINKMTEEYKGHTLTVKIVVDLDTKDYNIELELPTVTSLLLSAAKASEPSGDPMHKKIGNIGIEDVARIAILKKPELNTKSLKAAIKTILSSARTIGLTVEGRDPKDVIKDVDRGAYDEVIKKYEEAWNRGGRV</sequence>
<dbReference type="CDD" id="cd00349">
    <property type="entry name" value="Ribosomal_L11"/>
    <property type="match status" value="1"/>
</dbReference>
<dbReference type="Gene3D" id="3.30.1550.10">
    <property type="entry name" value="Ribosomal protein L11/L12, N-terminal domain"/>
    <property type="match status" value="1"/>
</dbReference>
<dbReference type="SUPFAM" id="SSF46906">
    <property type="entry name" value="Ribosomal protein L11, C-terminal domain"/>
    <property type="match status" value="1"/>
</dbReference>
<comment type="similarity">
    <text evidence="1 4 5">Belongs to the universal ribosomal protein uL11 family.</text>
</comment>
<dbReference type="GO" id="GO:0003735">
    <property type="term" value="F:structural constituent of ribosome"/>
    <property type="evidence" value="ECO:0007669"/>
    <property type="project" value="InterPro"/>
</dbReference>
<organism evidence="9">
    <name type="scientific">Ignisphaera aggregans</name>
    <dbReference type="NCBI Taxonomy" id="334771"/>
    <lineage>
        <taxon>Archaea</taxon>
        <taxon>Thermoproteota</taxon>
        <taxon>Thermoprotei</taxon>
        <taxon>Desulfurococcales</taxon>
        <taxon>Desulfurococcaceae</taxon>
        <taxon>Ignisphaera</taxon>
    </lineage>
</organism>
<dbReference type="GO" id="GO:0070180">
    <property type="term" value="F:large ribosomal subunit rRNA binding"/>
    <property type="evidence" value="ECO:0007669"/>
    <property type="project" value="UniProtKB-UniRule"/>
</dbReference>
<name>A0A7J3JQJ5_9CREN</name>
<dbReference type="PANTHER" id="PTHR11661:SF1">
    <property type="entry name" value="LARGE RIBOSOMAL SUBUNIT PROTEIN UL11M"/>
    <property type="match status" value="1"/>
</dbReference>
<evidence type="ECO:0000313" key="8">
    <source>
        <dbReference type="EMBL" id="HGN37320.1"/>
    </source>
</evidence>
<dbReference type="GO" id="GO:0006412">
    <property type="term" value="P:translation"/>
    <property type="evidence" value="ECO:0007669"/>
    <property type="project" value="UniProtKB-UniRule"/>
</dbReference>
<dbReference type="GO" id="GO:0015934">
    <property type="term" value="C:large ribosomal subunit"/>
    <property type="evidence" value="ECO:0007669"/>
    <property type="project" value="TreeGrafter"/>
</dbReference>
<dbReference type="InterPro" id="IPR020784">
    <property type="entry name" value="Ribosomal_uL11_N"/>
</dbReference>
<keyword evidence="4" id="KW-0699">rRNA-binding</keyword>
<dbReference type="Gene3D" id="1.10.10.250">
    <property type="entry name" value="Ribosomal protein L11, C-terminal domain"/>
    <property type="match status" value="1"/>
</dbReference>
<evidence type="ECO:0000256" key="4">
    <source>
        <dbReference type="HAMAP-Rule" id="MF_00736"/>
    </source>
</evidence>